<keyword evidence="2" id="KW-0812">Transmembrane</keyword>
<dbReference type="OrthoDB" id="363957at2759"/>
<feature type="non-terminal residue" evidence="3">
    <location>
        <position position="1"/>
    </location>
</feature>
<dbReference type="AlphaFoldDB" id="A0A2C6L606"/>
<keyword evidence="2" id="KW-1133">Transmembrane helix</keyword>
<dbReference type="EMBL" id="MIGC01000877">
    <property type="protein sequence ID" value="PHJ24047.1"/>
    <property type="molecule type" value="Genomic_DNA"/>
</dbReference>
<feature type="transmembrane region" description="Helical" evidence="2">
    <location>
        <begin position="6"/>
        <end position="26"/>
    </location>
</feature>
<gene>
    <name evidence="3" type="ORF">CSUI_002099</name>
</gene>
<dbReference type="RefSeq" id="XP_067925721.1">
    <property type="nucleotide sequence ID" value="XM_068062301.1"/>
</dbReference>
<protein>
    <submittedName>
        <fullName evidence="3">Uncharacterized protein</fullName>
    </submittedName>
</protein>
<dbReference type="VEuPathDB" id="ToxoDB:CSUI_002099"/>
<sequence length="246" mass="28298">CGFVGPLPTSLFAVVVALSIVIARPLQPCERRKRQGGPALAAFTKLPQYSNWNSRHFLVAGWRGAYCPSQVQLVKMNGCSKRKTHRWLHPFFELRQTFPKIQHWQGTEILHRLKQKEKDASAVHPCMDTWGDYMQCLRRYPDTSTVKCRVESDRHTRCLQLNRTWKPSDSLQAQKLLEMFHVFNETSRFKYGRPPLQPLVRGCVVPFADANDSVPRRPPDSGGHRPQRTLSEKKPWPSAVTPKSQK</sequence>
<keyword evidence="2" id="KW-0472">Membrane</keyword>
<evidence type="ECO:0000256" key="1">
    <source>
        <dbReference type="SAM" id="MobiDB-lite"/>
    </source>
</evidence>
<proteinExistence type="predicted"/>
<evidence type="ECO:0000256" key="2">
    <source>
        <dbReference type="SAM" id="Phobius"/>
    </source>
</evidence>
<dbReference type="Proteomes" id="UP000221165">
    <property type="component" value="Unassembled WGS sequence"/>
</dbReference>
<evidence type="ECO:0000313" key="4">
    <source>
        <dbReference type="Proteomes" id="UP000221165"/>
    </source>
</evidence>
<accession>A0A2C6L606</accession>
<keyword evidence="4" id="KW-1185">Reference proteome</keyword>
<feature type="compositionally biased region" description="Basic and acidic residues" evidence="1">
    <location>
        <begin position="214"/>
        <end position="223"/>
    </location>
</feature>
<comment type="caution">
    <text evidence="3">The sequence shown here is derived from an EMBL/GenBank/DDBJ whole genome shotgun (WGS) entry which is preliminary data.</text>
</comment>
<name>A0A2C6L606_9APIC</name>
<reference evidence="3 4" key="1">
    <citation type="journal article" date="2017" name="Int. J. Parasitol.">
        <title>The genome of the protozoan parasite Cystoisospora suis and a reverse vaccinology approach to identify vaccine candidates.</title>
        <authorList>
            <person name="Palmieri N."/>
            <person name="Shrestha A."/>
            <person name="Ruttkowski B."/>
            <person name="Beck T."/>
            <person name="Vogl C."/>
            <person name="Tomley F."/>
            <person name="Blake D.P."/>
            <person name="Joachim A."/>
        </authorList>
    </citation>
    <scope>NUCLEOTIDE SEQUENCE [LARGE SCALE GENOMIC DNA]</scope>
    <source>
        <strain evidence="3 4">Wien I</strain>
    </source>
</reference>
<feature type="region of interest" description="Disordered" evidence="1">
    <location>
        <begin position="210"/>
        <end position="246"/>
    </location>
</feature>
<organism evidence="3 4">
    <name type="scientific">Cystoisospora suis</name>
    <dbReference type="NCBI Taxonomy" id="483139"/>
    <lineage>
        <taxon>Eukaryota</taxon>
        <taxon>Sar</taxon>
        <taxon>Alveolata</taxon>
        <taxon>Apicomplexa</taxon>
        <taxon>Conoidasida</taxon>
        <taxon>Coccidia</taxon>
        <taxon>Eucoccidiorida</taxon>
        <taxon>Eimeriorina</taxon>
        <taxon>Sarcocystidae</taxon>
        <taxon>Cystoisospora</taxon>
    </lineage>
</organism>
<dbReference type="GeneID" id="94425512"/>
<evidence type="ECO:0000313" key="3">
    <source>
        <dbReference type="EMBL" id="PHJ24047.1"/>
    </source>
</evidence>